<dbReference type="STRING" id="870435.A0A0C3NL35"/>
<sequence length="234" mass="26478">MPSSISHERQMISTSQTMASNTDTSRHLDFWVNTVTFSVENCLFRVPREPFQRESKFFCDKFSSLQGDSGEVEGLSDEKPIQLEGVEKNDFEQLLKVLFHRTHTLLPDLSLSTDQWKSVLSLSTAWSFQEPRQAAIDALTKEASAVDRVVLSKKYKIEEWFLPALNELVKRREPITMEEAVQIGLEIGFTLASTQAEGRGLGIGLKLIKEISTSLIKYVLPLVVHRTDALEVHP</sequence>
<dbReference type="HOGENOM" id="CLU_047592_2_2_1"/>
<dbReference type="InterPro" id="IPR011333">
    <property type="entry name" value="SKP1/BTB/POZ_sf"/>
</dbReference>
<evidence type="ECO:0000313" key="2">
    <source>
        <dbReference type="EMBL" id="KIN96018.1"/>
    </source>
</evidence>
<feature type="region of interest" description="Disordered" evidence="1">
    <location>
        <begin position="1"/>
        <end position="20"/>
    </location>
</feature>
<gene>
    <name evidence="2" type="ORF">M404DRAFT_1007054</name>
</gene>
<reference evidence="2 3" key="1">
    <citation type="submission" date="2014-04" db="EMBL/GenBank/DDBJ databases">
        <authorList>
            <consortium name="DOE Joint Genome Institute"/>
            <person name="Kuo A."/>
            <person name="Kohler A."/>
            <person name="Costa M.D."/>
            <person name="Nagy L.G."/>
            <person name="Floudas D."/>
            <person name="Copeland A."/>
            <person name="Barry K.W."/>
            <person name="Cichocki N."/>
            <person name="Veneault-Fourrey C."/>
            <person name="LaButti K."/>
            <person name="Lindquist E.A."/>
            <person name="Lipzen A."/>
            <person name="Lundell T."/>
            <person name="Morin E."/>
            <person name="Murat C."/>
            <person name="Sun H."/>
            <person name="Tunlid A."/>
            <person name="Henrissat B."/>
            <person name="Grigoriev I.V."/>
            <person name="Hibbett D.S."/>
            <person name="Martin F."/>
            <person name="Nordberg H.P."/>
            <person name="Cantor M.N."/>
            <person name="Hua S.X."/>
        </authorList>
    </citation>
    <scope>NUCLEOTIDE SEQUENCE [LARGE SCALE GENOMIC DNA]</scope>
    <source>
        <strain evidence="2 3">Marx 270</strain>
    </source>
</reference>
<protein>
    <recommendedName>
        <fullName evidence="4">BTB domain-containing protein</fullName>
    </recommendedName>
</protein>
<keyword evidence="3" id="KW-1185">Reference proteome</keyword>
<evidence type="ECO:0000256" key="1">
    <source>
        <dbReference type="SAM" id="MobiDB-lite"/>
    </source>
</evidence>
<dbReference type="EMBL" id="KN832055">
    <property type="protein sequence ID" value="KIN96018.1"/>
    <property type="molecule type" value="Genomic_DNA"/>
</dbReference>
<dbReference type="InParanoid" id="A0A0C3NL35"/>
<dbReference type="Gene3D" id="3.30.710.10">
    <property type="entry name" value="Potassium Channel Kv1.1, Chain A"/>
    <property type="match status" value="1"/>
</dbReference>
<evidence type="ECO:0008006" key="4">
    <source>
        <dbReference type="Google" id="ProtNLM"/>
    </source>
</evidence>
<feature type="compositionally biased region" description="Polar residues" evidence="1">
    <location>
        <begin position="11"/>
        <end position="20"/>
    </location>
</feature>
<proteinExistence type="predicted"/>
<organism evidence="2 3">
    <name type="scientific">Pisolithus tinctorius Marx 270</name>
    <dbReference type="NCBI Taxonomy" id="870435"/>
    <lineage>
        <taxon>Eukaryota</taxon>
        <taxon>Fungi</taxon>
        <taxon>Dikarya</taxon>
        <taxon>Basidiomycota</taxon>
        <taxon>Agaricomycotina</taxon>
        <taxon>Agaricomycetes</taxon>
        <taxon>Agaricomycetidae</taxon>
        <taxon>Boletales</taxon>
        <taxon>Sclerodermatineae</taxon>
        <taxon>Pisolithaceae</taxon>
        <taxon>Pisolithus</taxon>
    </lineage>
</organism>
<accession>A0A0C3NL35</accession>
<dbReference type="OrthoDB" id="2367075at2759"/>
<name>A0A0C3NL35_PISTI</name>
<evidence type="ECO:0000313" key="3">
    <source>
        <dbReference type="Proteomes" id="UP000054217"/>
    </source>
</evidence>
<feature type="compositionally biased region" description="Basic and acidic residues" evidence="1">
    <location>
        <begin position="1"/>
        <end position="10"/>
    </location>
</feature>
<dbReference type="AlphaFoldDB" id="A0A0C3NL35"/>
<reference evidence="3" key="2">
    <citation type="submission" date="2015-01" db="EMBL/GenBank/DDBJ databases">
        <title>Evolutionary Origins and Diversification of the Mycorrhizal Mutualists.</title>
        <authorList>
            <consortium name="DOE Joint Genome Institute"/>
            <consortium name="Mycorrhizal Genomics Consortium"/>
            <person name="Kohler A."/>
            <person name="Kuo A."/>
            <person name="Nagy L.G."/>
            <person name="Floudas D."/>
            <person name="Copeland A."/>
            <person name="Barry K.W."/>
            <person name="Cichocki N."/>
            <person name="Veneault-Fourrey C."/>
            <person name="LaButti K."/>
            <person name="Lindquist E.A."/>
            <person name="Lipzen A."/>
            <person name="Lundell T."/>
            <person name="Morin E."/>
            <person name="Murat C."/>
            <person name="Riley R."/>
            <person name="Ohm R."/>
            <person name="Sun H."/>
            <person name="Tunlid A."/>
            <person name="Henrissat B."/>
            <person name="Grigoriev I.V."/>
            <person name="Hibbett D.S."/>
            <person name="Martin F."/>
        </authorList>
    </citation>
    <scope>NUCLEOTIDE SEQUENCE [LARGE SCALE GENOMIC DNA]</scope>
    <source>
        <strain evidence="3">Marx 270</strain>
    </source>
</reference>
<dbReference type="Proteomes" id="UP000054217">
    <property type="component" value="Unassembled WGS sequence"/>
</dbReference>